<evidence type="ECO:0000313" key="2">
    <source>
        <dbReference type="Proteomes" id="UP001374535"/>
    </source>
</evidence>
<sequence>MVVDIKDSSTRVPLPSEEVQTVGQAPRNFIIWLGRLAKPILDVSKKTDIVTPPQRQLSPLQQLGAVVVIMESKIIEIDMPPELTCKTATTTLFKFSEKFLLYPGAHEQYTADKSLRTRRNPTIYGFLDPIVIQSVGNKSEEVQKYLIEMFEKAGKEVYLAPYLHK</sequence>
<organism evidence="1 2">
    <name type="scientific">Vigna mungo</name>
    <name type="common">Black gram</name>
    <name type="synonym">Phaseolus mungo</name>
    <dbReference type="NCBI Taxonomy" id="3915"/>
    <lineage>
        <taxon>Eukaryota</taxon>
        <taxon>Viridiplantae</taxon>
        <taxon>Streptophyta</taxon>
        <taxon>Embryophyta</taxon>
        <taxon>Tracheophyta</taxon>
        <taxon>Spermatophyta</taxon>
        <taxon>Magnoliopsida</taxon>
        <taxon>eudicotyledons</taxon>
        <taxon>Gunneridae</taxon>
        <taxon>Pentapetalae</taxon>
        <taxon>rosids</taxon>
        <taxon>fabids</taxon>
        <taxon>Fabales</taxon>
        <taxon>Fabaceae</taxon>
        <taxon>Papilionoideae</taxon>
        <taxon>50 kb inversion clade</taxon>
        <taxon>NPAAA clade</taxon>
        <taxon>indigoferoid/millettioid clade</taxon>
        <taxon>Phaseoleae</taxon>
        <taxon>Vigna</taxon>
    </lineage>
</organism>
<dbReference type="Proteomes" id="UP001374535">
    <property type="component" value="Chromosome 1"/>
</dbReference>
<protein>
    <submittedName>
        <fullName evidence="1">Uncharacterized protein</fullName>
    </submittedName>
</protein>
<proteinExistence type="predicted"/>
<keyword evidence="2" id="KW-1185">Reference proteome</keyword>
<accession>A0AAQ3P7M9</accession>
<name>A0AAQ3P7M9_VIGMU</name>
<dbReference type="AlphaFoldDB" id="A0AAQ3P7M9"/>
<evidence type="ECO:0000313" key="1">
    <source>
        <dbReference type="EMBL" id="WVZ23235.1"/>
    </source>
</evidence>
<dbReference type="EMBL" id="CP144700">
    <property type="protein sequence ID" value="WVZ23235.1"/>
    <property type="molecule type" value="Genomic_DNA"/>
</dbReference>
<gene>
    <name evidence="1" type="ORF">V8G54_001779</name>
</gene>
<reference evidence="1 2" key="1">
    <citation type="journal article" date="2023" name="Life. Sci Alliance">
        <title>Evolutionary insights into 3D genome organization and epigenetic landscape of Vigna mungo.</title>
        <authorList>
            <person name="Junaid A."/>
            <person name="Singh B."/>
            <person name="Bhatia S."/>
        </authorList>
    </citation>
    <scope>NUCLEOTIDE SEQUENCE [LARGE SCALE GENOMIC DNA]</scope>
    <source>
        <strain evidence="1">Urdbean</strain>
    </source>
</reference>